<dbReference type="Pfam" id="PF17827">
    <property type="entry name" value="PrmC_N"/>
    <property type="match status" value="1"/>
</dbReference>
<dbReference type="InterPro" id="IPR019874">
    <property type="entry name" value="RF_methyltr_PrmC"/>
</dbReference>
<dbReference type="SUPFAM" id="SSF53335">
    <property type="entry name" value="S-adenosyl-L-methionine-dependent methyltransferases"/>
    <property type="match status" value="1"/>
</dbReference>
<evidence type="ECO:0000259" key="6">
    <source>
        <dbReference type="Pfam" id="PF05175"/>
    </source>
</evidence>
<dbReference type="PANTHER" id="PTHR18895">
    <property type="entry name" value="HEMK METHYLTRANSFERASE"/>
    <property type="match status" value="1"/>
</dbReference>
<evidence type="ECO:0000313" key="8">
    <source>
        <dbReference type="EMBL" id="MPM17297.1"/>
    </source>
</evidence>
<proteinExistence type="inferred from homology"/>
<accession>A0A644XMS8</accession>
<dbReference type="InterPro" id="IPR029063">
    <property type="entry name" value="SAM-dependent_MTases_sf"/>
</dbReference>
<evidence type="ECO:0000256" key="1">
    <source>
        <dbReference type="ARBA" id="ARBA00012771"/>
    </source>
</evidence>
<keyword evidence="4" id="KW-0949">S-adenosyl-L-methionine</keyword>
<comment type="catalytic activity">
    <reaction evidence="5">
        <text>L-glutaminyl-[peptide chain release factor] + S-adenosyl-L-methionine = N(5)-methyl-L-glutaminyl-[peptide chain release factor] + S-adenosyl-L-homocysteine + H(+)</text>
        <dbReference type="Rhea" id="RHEA:42896"/>
        <dbReference type="Rhea" id="RHEA-COMP:10271"/>
        <dbReference type="Rhea" id="RHEA-COMP:10272"/>
        <dbReference type="ChEBI" id="CHEBI:15378"/>
        <dbReference type="ChEBI" id="CHEBI:30011"/>
        <dbReference type="ChEBI" id="CHEBI:57856"/>
        <dbReference type="ChEBI" id="CHEBI:59789"/>
        <dbReference type="ChEBI" id="CHEBI:61891"/>
        <dbReference type="EC" id="2.1.1.297"/>
    </reaction>
</comment>
<gene>
    <name evidence="8" type="primary">prmC_29</name>
    <name evidence="8" type="ORF">SDC9_63685</name>
</gene>
<organism evidence="8">
    <name type="scientific">bioreactor metagenome</name>
    <dbReference type="NCBI Taxonomy" id="1076179"/>
    <lineage>
        <taxon>unclassified sequences</taxon>
        <taxon>metagenomes</taxon>
        <taxon>ecological metagenomes</taxon>
    </lineage>
</organism>
<dbReference type="EC" id="2.1.1.297" evidence="1"/>
<reference evidence="8" key="1">
    <citation type="submission" date="2019-08" db="EMBL/GenBank/DDBJ databases">
        <authorList>
            <person name="Kucharzyk K."/>
            <person name="Murdoch R.W."/>
            <person name="Higgins S."/>
            <person name="Loffler F."/>
        </authorList>
    </citation>
    <scope>NUCLEOTIDE SEQUENCE</scope>
</reference>
<dbReference type="CDD" id="cd02440">
    <property type="entry name" value="AdoMet_MTases"/>
    <property type="match status" value="1"/>
</dbReference>
<dbReference type="NCBIfam" id="TIGR00536">
    <property type="entry name" value="hemK_fam"/>
    <property type="match status" value="1"/>
</dbReference>
<evidence type="ECO:0000256" key="5">
    <source>
        <dbReference type="ARBA" id="ARBA00048391"/>
    </source>
</evidence>
<evidence type="ECO:0000259" key="7">
    <source>
        <dbReference type="Pfam" id="PF17827"/>
    </source>
</evidence>
<protein>
    <recommendedName>
        <fullName evidence="1">peptide chain release factor N(5)-glutamine methyltransferase</fullName>
        <ecNumber evidence="1">2.1.1.297</ecNumber>
    </recommendedName>
</protein>
<dbReference type="InterPro" id="IPR050320">
    <property type="entry name" value="N5-glutamine_MTase"/>
</dbReference>
<keyword evidence="2 8" id="KW-0489">Methyltransferase</keyword>
<dbReference type="GO" id="GO:0003676">
    <property type="term" value="F:nucleic acid binding"/>
    <property type="evidence" value="ECO:0007669"/>
    <property type="project" value="InterPro"/>
</dbReference>
<feature type="domain" description="Methyltransferase small" evidence="6">
    <location>
        <begin position="108"/>
        <end position="193"/>
    </location>
</feature>
<dbReference type="NCBIfam" id="TIGR03534">
    <property type="entry name" value="RF_mod_PrmC"/>
    <property type="match status" value="1"/>
</dbReference>
<dbReference type="InterPro" id="IPR004556">
    <property type="entry name" value="HemK-like"/>
</dbReference>
<name>A0A644XMS8_9ZZZZ</name>
<keyword evidence="3 8" id="KW-0808">Transferase</keyword>
<dbReference type="PANTHER" id="PTHR18895:SF74">
    <property type="entry name" value="MTRF1L RELEASE FACTOR GLUTAMINE METHYLTRANSFERASE"/>
    <property type="match status" value="1"/>
</dbReference>
<dbReference type="PROSITE" id="PS00092">
    <property type="entry name" value="N6_MTASE"/>
    <property type="match status" value="1"/>
</dbReference>
<dbReference type="Gene3D" id="1.10.8.10">
    <property type="entry name" value="DNA helicase RuvA subunit, C-terminal domain"/>
    <property type="match status" value="1"/>
</dbReference>
<dbReference type="AlphaFoldDB" id="A0A644XMS8"/>
<dbReference type="InterPro" id="IPR002052">
    <property type="entry name" value="DNA_methylase_N6_adenine_CS"/>
</dbReference>
<comment type="caution">
    <text evidence="8">The sequence shown here is derived from an EMBL/GenBank/DDBJ whole genome shotgun (WGS) entry which is preliminary data.</text>
</comment>
<dbReference type="GO" id="GO:0032259">
    <property type="term" value="P:methylation"/>
    <property type="evidence" value="ECO:0007669"/>
    <property type="project" value="UniProtKB-KW"/>
</dbReference>
<dbReference type="HAMAP" id="MF_02126">
    <property type="entry name" value="RF_methyltr_PrmC"/>
    <property type="match status" value="1"/>
</dbReference>
<evidence type="ECO:0000256" key="2">
    <source>
        <dbReference type="ARBA" id="ARBA00022603"/>
    </source>
</evidence>
<evidence type="ECO:0000256" key="4">
    <source>
        <dbReference type="ARBA" id="ARBA00022691"/>
    </source>
</evidence>
<feature type="domain" description="Release factor glutamine methyltransferase N-terminal" evidence="7">
    <location>
        <begin position="11"/>
        <end position="74"/>
    </location>
</feature>
<dbReference type="GO" id="GO:0102559">
    <property type="term" value="F:peptide chain release factor N(5)-glutamine methyltransferase activity"/>
    <property type="evidence" value="ECO:0007669"/>
    <property type="project" value="UniProtKB-EC"/>
</dbReference>
<sequence length="279" mass="31680">MQDVKNFLKNELKTHFSPEEISSLTRLILEKEFSIPLADILTCKFNHLSDAAVKKLSEIIDKLKNAEPIQYMLGETDFFGLPFYLDSSVLIPRPETEELVQWVITSTNNASAKILDIGTGSGCIAVTLAKKLPHAEVHAWDISPDALEVARKNAERNGVHLFFLEKDILQESVSDKMFDIIVSNPPYVTESEKSDMEDNVLRFEPHLALFVTDENALVFYEKIADFARIYLNKGGVLFFEINREKGCQVEALLQQRGFKNIERVKDISGNERMIKAVKE</sequence>
<dbReference type="InterPro" id="IPR040758">
    <property type="entry name" value="PrmC_N"/>
</dbReference>
<evidence type="ECO:0000256" key="3">
    <source>
        <dbReference type="ARBA" id="ARBA00022679"/>
    </source>
</evidence>
<dbReference type="InterPro" id="IPR007848">
    <property type="entry name" value="Small_mtfrase_dom"/>
</dbReference>
<dbReference type="EMBL" id="VSSQ01002770">
    <property type="protein sequence ID" value="MPM17297.1"/>
    <property type="molecule type" value="Genomic_DNA"/>
</dbReference>
<dbReference type="Gene3D" id="3.40.50.150">
    <property type="entry name" value="Vaccinia Virus protein VP39"/>
    <property type="match status" value="1"/>
</dbReference>
<dbReference type="Pfam" id="PF05175">
    <property type="entry name" value="MTS"/>
    <property type="match status" value="1"/>
</dbReference>